<evidence type="ECO:0000256" key="1">
    <source>
        <dbReference type="SAM" id="MobiDB-lite"/>
    </source>
</evidence>
<accession>A0A8E0RQ05</accession>
<dbReference type="EMBL" id="LUCM01008911">
    <property type="protein sequence ID" value="KAA0187727.1"/>
    <property type="molecule type" value="Genomic_DNA"/>
</dbReference>
<name>A0A8E0RQ05_9TREM</name>
<reference evidence="3" key="1">
    <citation type="submission" date="2019-05" db="EMBL/GenBank/DDBJ databases">
        <title>Annotation for the trematode Fasciolopsis buski.</title>
        <authorList>
            <person name="Choi Y.-J."/>
        </authorList>
    </citation>
    <scope>NUCLEOTIDE SEQUENCE</scope>
    <source>
        <strain evidence="3">HT</strain>
        <tissue evidence="3">Whole worm</tissue>
    </source>
</reference>
<keyword evidence="2" id="KW-1133">Transmembrane helix</keyword>
<feature type="transmembrane region" description="Helical" evidence="2">
    <location>
        <begin position="114"/>
        <end position="134"/>
    </location>
</feature>
<feature type="region of interest" description="Disordered" evidence="1">
    <location>
        <begin position="177"/>
        <end position="209"/>
    </location>
</feature>
<feature type="transmembrane region" description="Helical" evidence="2">
    <location>
        <begin position="39"/>
        <end position="58"/>
    </location>
</feature>
<gene>
    <name evidence="3" type="ORF">FBUS_08063</name>
</gene>
<feature type="transmembrane region" description="Helical" evidence="2">
    <location>
        <begin position="154"/>
        <end position="172"/>
    </location>
</feature>
<evidence type="ECO:0000256" key="2">
    <source>
        <dbReference type="SAM" id="Phobius"/>
    </source>
</evidence>
<keyword evidence="2" id="KW-0472">Membrane</keyword>
<keyword evidence="2" id="KW-0812">Transmembrane</keyword>
<dbReference type="OrthoDB" id="10539210at2759"/>
<organism evidence="3 4">
    <name type="scientific">Fasciolopsis buskii</name>
    <dbReference type="NCBI Taxonomy" id="27845"/>
    <lineage>
        <taxon>Eukaryota</taxon>
        <taxon>Metazoa</taxon>
        <taxon>Spiralia</taxon>
        <taxon>Lophotrochozoa</taxon>
        <taxon>Platyhelminthes</taxon>
        <taxon>Trematoda</taxon>
        <taxon>Digenea</taxon>
        <taxon>Plagiorchiida</taxon>
        <taxon>Echinostomata</taxon>
        <taxon>Echinostomatoidea</taxon>
        <taxon>Fasciolidae</taxon>
        <taxon>Fasciolopsis</taxon>
    </lineage>
</organism>
<feature type="compositionally biased region" description="Low complexity" evidence="1">
    <location>
        <begin position="177"/>
        <end position="198"/>
    </location>
</feature>
<dbReference type="AlphaFoldDB" id="A0A8E0RQ05"/>
<feature type="transmembrane region" description="Helical" evidence="2">
    <location>
        <begin position="78"/>
        <end position="102"/>
    </location>
</feature>
<evidence type="ECO:0000313" key="4">
    <source>
        <dbReference type="Proteomes" id="UP000728185"/>
    </source>
</evidence>
<sequence length="209" mass="21941">MYTFKYKGLQISSCLPNHVLCFSVTMGQAETTSNSMGKIMCLVMSIIGGTCTVAPIVQVSNQFPFGISARLAGQQLSLAAQGCMVSMAIQLIIYLVAIIVVVISMVCDWDDSTLGTIMALIGTFASFFSTVSYSTMTNVSASVSRMYTPADCEWLFGSVIAGLATIVNSVTVTSSSSATTTTETETTKTTSSDAASVSSDDEEAKIGAK</sequence>
<proteinExistence type="predicted"/>
<comment type="caution">
    <text evidence="3">The sequence shown here is derived from an EMBL/GenBank/DDBJ whole genome shotgun (WGS) entry which is preliminary data.</text>
</comment>
<evidence type="ECO:0000313" key="3">
    <source>
        <dbReference type="EMBL" id="KAA0187727.1"/>
    </source>
</evidence>
<keyword evidence="4" id="KW-1185">Reference proteome</keyword>
<dbReference type="Proteomes" id="UP000728185">
    <property type="component" value="Unassembled WGS sequence"/>
</dbReference>
<protein>
    <submittedName>
        <fullName evidence="3">Uncharacterized protein</fullName>
    </submittedName>
</protein>